<name>A0A438H424_VITVI</name>
<protein>
    <submittedName>
        <fullName evidence="1">Uncharacterized protein</fullName>
    </submittedName>
</protein>
<proteinExistence type="predicted"/>
<dbReference type="Proteomes" id="UP000288805">
    <property type="component" value="Unassembled WGS sequence"/>
</dbReference>
<sequence>MQLPAGKTVGKRRYLEKFAGKVAGGECFLTTIRPTGKLWGLGKVTGMKHDHRKWMLLVKLASQLGKKDWNFSLNPCDGNSNWSTPIITEKPLYGNNVSCNCSYPNGECHVVNMYVSFSYYHYKLLYISIS</sequence>
<evidence type="ECO:0000313" key="1">
    <source>
        <dbReference type="EMBL" id="RVW79031.1"/>
    </source>
</evidence>
<gene>
    <name evidence="1" type="ORF">CK203_040135</name>
</gene>
<evidence type="ECO:0000313" key="2">
    <source>
        <dbReference type="Proteomes" id="UP000288805"/>
    </source>
</evidence>
<accession>A0A438H424</accession>
<comment type="caution">
    <text evidence="1">The sequence shown here is derived from an EMBL/GenBank/DDBJ whole genome shotgun (WGS) entry which is preliminary data.</text>
</comment>
<organism evidence="1 2">
    <name type="scientific">Vitis vinifera</name>
    <name type="common">Grape</name>
    <dbReference type="NCBI Taxonomy" id="29760"/>
    <lineage>
        <taxon>Eukaryota</taxon>
        <taxon>Viridiplantae</taxon>
        <taxon>Streptophyta</taxon>
        <taxon>Embryophyta</taxon>
        <taxon>Tracheophyta</taxon>
        <taxon>Spermatophyta</taxon>
        <taxon>Magnoliopsida</taxon>
        <taxon>eudicotyledons</taxon>
        <taxon>Gunneridae</taxon>
        <taxon>Pentapetalae</taxon>
        <taxon>rosids</taxon>
        <taxon>Vitales</taxon>
        <taxon>Vitaceae</taxon>
        <taxon>Viteae</taxon>
        <taxon>Vitis</taxon>
    </lineage>
</organism>
<dbReference type="AlphaFoldDB" id="A0A438H424"/>
<dbReference type="EMBL" id="QGNW01000287">
    <property type="protein sequence ID" value="RVW79031.1"/>
    <property type="molecule type" value="Genomic_DNA"/>
</dbReference>
<reference evidence="1 2" key="1">
    <citation type="journal article" date="2018" name="PLoS Genet.">
        <title>Population sequencing reveals clonal diversity and ancestral inbreeding in the grapevine cultivar Chardonnay.</title>
        <authorList>
            <person name="Roach M.J."/>
            <person name="Johnson D.L."/>
            <person name="Bohlmann J."/>
            <person name="van Vuuren H.J."/>
            <person name="Jones S.J."/>
            <person name="Pretorius I.S."/>
            <person name="Schmidt S.A."/>
            <person name="Borneman A.R."/>
        </authorList>
    </citation>
    <scope>NUCLEOTIDE SEQUENCE [LARGE SCALE GENOMIC DNA]</scope>
    <source>
        <strain evidence="2">cv. Chardonnay</strain>
        <tissue evidence="1">Leaf</tissue>
    </source>
</reference>